<gene>
    <name evidence="2" type="ORF">Sjap_022019</name>
</gene>
<dbReference type="EMBL" id="JBBNAE010000009">
    <property type="protein sequence ID" value="KAK9096522.1"/>
    <property type="molecule type" value="Genomic_DNA"/>
</dbReference>
<name>A0AAP0HTC1_9MAGN</name>
<accession>A0AAP0HTC1</accession>
<organism evidence="2 3">
    <name type="scientific">Stephania japonica</name>
    <dbReference type="NCBI Taxonomy" id="461633"/>
    <lineage>
        <taxon>Eukaryota</taxon>
        <taxon>Viridiplantae</taxon>
        <taxon>Streptophyta</taxon>
        <taxon>Embryophyta</taxon>
        <taxon>Tracheophyta</taxon>
        <taxon>Spermatophyta</taxon>
        <taxon>Magnoliopsida</taxon>
        <taxon>Ranunculales</taxon>
        <taxon>Menispermaceae</taxon>
        <taxon>Menispermoideae</taxon>
        <taxon>Cissampelideae</taxon>
        <taxon>Stephania</taxon>
    </lineage>
</organism>
<keyword evidence="3" id="KW-1185">Reference proteome</keyword>
<evidence type="ECO:0000256" key="1">
    <source>
        <dbReference type="SAM" id="Phobius"/>
    </source>
</evidence>
<dbReference type="Proteomes" id="UP001417504">
    <property type="component" value="Unassembled WGS sequence"/>
</dbReference>
<reference evidence="2 3" key="1">
    <citation type="submission" date="2024-01" db="EMBL/GenBank/DDBJ databases">
        <title>Genome assemblies of Stephania.</title>
        <authorList>
            <person name="Yang L."/>
        </authorList>
    </citation>
    <scope>NUCLEOTIDE SEQUENCE [LARGE SCALE GENOMIC DNA]</scope>
    <source>
        <strain evidence="2">QJT</strain>
        <tissue evidence="2">Leaf</tissue>
    </source>
</reference>
<evidence type="ECO:0000313" key="3">
    <source>
        <dbReference type="Proteomes" id="UP001417504"/>
    </source>
</evidence>
<keyword evidence="1" id="KW-0812">Transmembrane</keyword>
<keyword evidence="1" id="KW-1133">Transmembrane helix</keyword>
<comment type="caution">
    <text evidence="2">The sequence shown here is derived from an EMBL/GenBank/DDBJ whole genome shotgun (WGS) entry which is preliminary data.</text>
</comment>
<feature type="transmembrane region" description="Helical" evidence="1">
    <location>
        <begin position="91"/>
        <end position="115"/>
    </location>
</feature>
<keyword evidence="1" id="KW-0472">Membrane</keyword>
<proteinExistence type="predicted"/>
<feature type="transmembrane region" description="Helical" evidence="1">
    <location>
        <begin position="127"/>
        <end position="145"/>
    </location>
</feature>
<evidence type="ECO:0000313" key="2">
    <source>
        <dbReference type="EMBL" id="KAK9096522.1"/>
    </source>
</evidence>
<feature type="transmembrane region" description="Helical" evidence="1">
    <location>
        <begin position="63"/>
        <end position="85"/>
    </location>
</feature>
<protein>
    <submittedName>
        <fullName evidence="2">Uncharacterized protein</fullName>
    </submittedName>
</protein>
<dbReference type="AlphaFoldDB" id="A0AAP0HTC1"/>
<sequence>MSKSKNLEVVEGFVNFIPSLFTEPSLASPPFSLRPSPNPRLLASVVAAASHTLNAFRLCRSRLVPLIIVISVIILSLSCGLSSVGANRVSIFMGSAIAVCSFFAFFVFFFMFFFINLGKEEEPSSRNLILAGTVIGLSLGSHLSTLKAKDSPMRLPAESFLTLRTFGAPAVVIVLAA</sequence>